<proteinExistence type="predicted"/>
<dbReference type="Pfam" id="PF00005">
    <property type="entry name" value="ABC_tran"/>
    <property type="match status" value="1"/>
</dbReference>
<organism evidence="5 6">
    <name type="scientific">Syntrophobotulus glycolicus (strain DSM 8271 / FlGlyR)</name>
    <dbReference type="NCBI Taxonomy" id="645991"/>
    <lineage>
        <taxon>Bacteria</taxon>
        <taxon>Bacillati</taxon>
        <taxon>Bacillota</taxon>
        <taxon>Clostridia</taxon>
        <taxon>Eubacteriales</taxon>
        <taxon>Desulfitobacteriaceae</taxon>
        <taxon>Syntrophobotulus</taxon>
    </lineage>
</organism>
<evidence type="ECO:0000313" key="5">
    <source>
        <dbReference type="EMBL" id="ADY56134.1"/>
    </source>
</evidence>
<dbReference type="InterPro" id="IPR017871">
    <property type="entry name" value="ABC_transporter-like_CS"/>
</dbReference>
<dbReference type="KEGG" id="sgy:Sgly_1837"/>
<dbReference type="PANTHER" id="PTHR42788">
    <property type="entry name" value="TAURINE IMPORT ATP-BINDING PROTEIN-RELATED"/>
    <property type="match status" value="1"/>
</dbReference>
<accession>F0T047</accession>
<keyword evidence="5" id="KW-0378">Hydrolase</keyword>
<dbReference type="HOGENOM" id="CLU_000604_1_22_9"/>
<dbReference type="STRING" id="645991.Sgly_1837"/>
<evidence type="ECO:0000256" key="3">
    <source>
        <dbReference type="ARBA" id="ARBA00022840"/>
    </source>
</evidence>
<dbReference type="EC" id="3.6.3.36" evidence="5"/>
<dbReference type="GO" id="GO:0005524">
    <property type="term" value="F:ATP binding"/>
    <property type="evidence" value="ECO:0007669"/>
    <property type="project" value="UniProtKB-KW"/>
</dbReference>
<keyword evidence="3" id="KW-0067">ATP-binding</keyword>
<reference evidence="6" key="2">
    <citation type="submission" date="2011-02" db="EMBL/GenBank/DDBJ databases">
        <title>The complete genome of Syntrophobotulus glycolicus DSM 8271.</title>
        <authorList>
            <person name="Lucas S."/>
            <person name="Copeland A."/>
            <person name="Lapidus A."/>
            <person name="Bruce D."/>
            <person name="Goodwin L."/>
            <person name="Pitluck S."/>
            <person name="Kyrpides N."/>
            <person name="Mavromatis K."/>
            <person name="Pagani I."/>
            <person name="Ivanova N."/>
            <person name="Mikhailova N."/>
            <person name="Chertkov O."/>
            <person name="Held B."/>
            <person name="Detter J.C."/>
            <person name="Tapia R."/>
            <person name="Han C."/>
            <person name="Land M."/>
            <person name="Hauser L."/>
            <person name="Markowitz V."/>
            <person name="Cheng J.-F."/>
            <person name="Hugenholtz P."/>
            <person name="Woyke T."/>
            <person name="Wu D."/>
            <person name="Spring S."/>
            <person name="Schroeder M."/>
            <person name="Brambilla E."/>
            <person name="Klenk H.-P."/>
            <person name="Eisen J.A."/>
        </authorList>
    </citation>
    <scope>NUCLEOTIDE SEQUENCE [LARGE SCALE GENOMIC DNA]</scope>
    <source>
        <strain evidence="6">DSM 8271 / FlGlyR</strain>
    </source>
</reference>
<evidence type="ECO:0000256" key="1">
    <source>
        <dbReference type="ARBA" id="ARBA00022448"/>
    </source>
</evidence>
<keyword evidence="2" id="KW-0547">Nucleotide-binding</keyword>
<dbReference type="InterPro" id="IPR027417">
    <property type="entry name" value="P-loop_NTPase"/>
</dbReference>
<gene>
    <name evidence="5" type="ordered locus">Sgly_1837</name>
</gene>
<dbReference type="Proteomes" id="UP000007488">
    <property type="component" value="Chromosome"/>
</dbReference>
<dbReference type="PROSITE" id="PS00211">
    <property type="entry name" value="ABC_TRANSPORTER_1"/>
    <property type="match status" value="1"/>
</dbReference>
<sequence length="251" mass="28252">MIEIADCTLDYQQDKKRIRVLDQFDLRINRGESVVLIGPSGCGKSTLLYLLAGLLRPTAGRVMIEGADVAGPRRQTGFILQEYGLFPWLNVEENIRLGLKIRHEALPAARETIERILAEMGLAQYRKHYPSQLSGGQRQRVALARILTLRPDLLLMDEPLSSLDALTRERLQNLLLDIWKKGDITTVLVTHSIEEAVFLGNRIIVLANKQPTFILNEIANLGMGSRTYRNTEDFFKTTNQIRALLEGGAES</sequence>
<dbReference type="SMART" id="SM00382">
    <property type="entry name" value="AAA"/>
    <property type="match status" value="1"/>
</dbReference>
<dbReference type="Gene3D" id="3.40.50.300">
    <property type="entry name" value="P-loop containing nucleotide triphosphate hydrolases"/>
    <property type="match status" value="1"/>
</dbReference>
<dbReference type="CDD" id="cd03293">
    <property type="entry name" value="ABC_NrtD_SsuB_transporters"/>
    <property type="match status" value="1"/>
</dbReference>
<dbReference type="eggNOG" id="COG1116">
    <property type="taxonomic scope" value="Bacteria"/>
</dbReference>
<dbReference type="PANTHER" id="PTHR42788:SF13">
    <property type="entry name" value="ALIPHATIC SULFONATES IMPORT ATP-BINDING PROTEIN SSUB"/>
    <property type="match status" value="1"/>
</dbReference>
<evidence type="ECO:0000313" key="6">
    <source>
        <dbReference type="Proteomes" id="UP000007488"/>
    </source>
</evidence>
<protein>
    <submittedName>
        <fullName evidence="5">Taurine-transporting ATPase</fullName>
        <ecNumber evidence="5">3.6.3.36</ecNumber>
    </submittedName>
</protein>
<name>F0T047_SYNGF</name>
<dbReference type="PROSITE" id="PS50893">
    <property type="entry name" value="ABC_TRANSPORTER_2"/>
    <property type="match status" value="1"/>
</dbReference>
<dbReference type="SUPFAM" id="SSF52540">
    <property type="entry name" value="P-loop containing nucleoside triphosphate hydrolases"/>
    <property type="match status" value="1"/>
</dbReference>
<dbReference type="OrthoDB" id="9801958at2"/>
<dbReference type="RefSeq" id="WP_013625002.1">
    <property type="nucleotide sequence ID" value="NC_015172.1"/>
</dbReference>
<evidence type="ECO:0000256" key="2">
    <source>
        <dbReference type="ARBA" id="ARBA00022741"/>
    </source>
</evidence>
<dbReference type="InterPro" id="IPR003593">
    <property type="entry name" value="AAA+_ATPase"/>
</dbReference>
<keyword evidence="1" id="KW-0813">Transport</keyword>
<dbReference type="AlphaFoldDB" id="F0T047"/>
<dbReference type="InterPro" id="IPR003439">
    <property type="entry name" value="ABC_transporter-like_ATP-bd"/>
</dbReference>
<dbReference type="GO" id="GO:0016887">
    <property type="term" value="F:ATP hydrolysis activity"/>
    <property type="evidence" value="ECO:0007669"/>
    <property type="project" value="InterPro"/>
</dbReference>
<reference evidence="5 6" key="1">
    <citation type="journal article" date="2011" name="Stand. Genomic Sci.">
        <title>Complete genome sequence of Syntrophobotulus glycolicus type strain (FlGlyR).</title>
        <authorList>
            <person name="Han C."/>
            <person name="Mwirichia R."/>
            <person name="Chertkov O."/>
            <person name="Held B."/>
            <person name="Lapidus A."/>
            <person name="Nolan M."/>
            <person name="Lucas S."/>
            <person name="Hammon N."/>
            <person name="Deshpande S."/>
            <person name="Cheng J.F."/>
            <person name="Tapia R."/>
            <person name="Goodwin L."/>
            <person name="Pitluck S."/>
            <person name="Huntemann M."/>
            <person name="Liolios K."/>
            <person name="Ivanova N."/>
            <person name="Pagani I."/>
            <person name="Mavromatis K."/>
            <person name="Ovchinikova G."/>
            <person name="Pati A."/>
            <person name="Chen A."/>
            <person name="Palaniappan K."/>
            <person name="Land M."/>
            <person name="Hauser L."/>
            <person name="Brambilla E.M."/>
            <person name="Rohde M."/>
            <person name="Spring S."/>
            <person name="Sikorski J."/>
            <person name="Goker M."/>
            <person name="Woyke T."/>
            <person name="Bristow J."/>
            <person name="Eisen J.A."/>
            <person name="Markowitz V."/>
            <person name="Hugenholtz P."/>
            <person name="Kyrpides N.C."/>
            <person name="Klenk H.P."/>
            <person name="Detter J.C."/>
        </authorList>
    </citation>
    <scope>NUCLEOTIDE SEQUENCE [LARGE SCALE GENOMIC DNA]</scope>
    <source>
        <strain evidence="6">DSM 8271 / FlGlyR</strain>
    </source>
</reference>
<dbReference type="EMBL" id="CP002547">
    <property type="protein sequence ID" value="ADY56134.1"/>
    <property type="molecule type" value="Genomic_DNA"/>
</dbReference>
<dbReference type="InterPro" id="IPR050166">
    <property type="entry name" value="ABC_transporter_ATP-bind"/>
</dbReference>
<keyword evidence="6" id="KW-1185">Reference proteome</keyword>
<feature type="domain" description="ABC transporter" evidence="4">
    <location>
        <begin position="2"/>
        <end position="233"/>
    </location>
</feature>
<evidence type="ECO:0000259" key="4">
    <source>
        <dbReference type="PROSITE" id="PS50893"/>
    </source>
</evidence>